<dbReference type="AlphaFoldDB" id="A0A8J6ND94"/>
<accession>A0A8J6ND94</accession>
<dbReference type="SUPFAM" id="SSF47781">
    <property type="entry name" value="RuvA domain 2-like"/>
    <property type="match status" value="1"/>
</dbReference>
<keyword evidence="1" id="KW-0472">Membrane</keyword>
<sequence length="129" mass="14756">MNRNRLHPDNTLARDRKDYKILVLLVLGLSILFWSRLTVLPSSYHEDGYKSLFEHPVPLELRQLFFHPVPINSASRQLLESIPGIGPHLSGQIVAHRQEHGTFTHFQQLLEVPGIGPKKLSLIQKHTTL</sequence>
<protein>
    <submittedName>
        <fullName evidence="2">Helix-hairpin-helix domain-containing protein</fullName>
    </submittedName>
</protein>
<proteinExistence type="predicted"/>
<name>A0A8J6ND94_9BACT</name>
<dbReference type="InterPro" id="IPR051675">
    <property type="entry name" value="Endo/Exo/Phosphatase_dom_1"/>
</dbReference>
<comment type="caution">
    <text evidence="2">The sequence shown here is derived from an EMBL/GenBank/DDBJ whole genome shotgun (WGS) entry which is preliminary data.</text>
</comment>
<evidence type="ECO:0000313" key="3">
    <source>
        <dbReference type="Proteomes" id="UP000614424"/>
    </source>
</evidence>
<evidence type="ECO:0000313" key="2">
    <source>
        <dbReference type="EMBL" id="MBC8316719.1"/>
    </source>
</evidence>
<dbReference type="PANTHER" id="PTHR21180:SF32">
    <property type="entry name" value="ENDONUCLEASE_EXONUCLEASE_PHOSPHATASE FAMILY DOMAIN-CONTAINING PROTEIN 1"/>
    <property type="match status" value="1"/>
</dbReference>
<keyword evidence="1" id="KW-0812">Transmembrane</keyword>
<dbReference type="InterPro" id="IPR010994">
    <property type="entry name" value="RuvA_2-like"/>
</dbReference>
<dbReference type="EMBL" id="JACNJZ010000050">
    <property type="protein sequence ID" value="MBC8316719.1"/>
    <property type="molecule type" value="Genomic_DNA"/>
</dbReference>
<organism evidence="2 3">
    <name type="scientific">Candidatus Desulfobia pelagia</name>
    <dbReference type="NCBI Taxonomy" id="2841692"/>
    <lineage>
        <taxon>Bacteria</taxon>
        <taxon>Pseudomonadati</taxon>
        <taxon>Thermodesulfobacteriota</taxon>
        <taxon>Desulfobulbia</taxon>
        <taxon>Desulfobulbales</taxon>
        <taxon>Desulfobulbaceae</taxon>
        <taxon>Candidatus Desulfobia</taxon>
    </lineage>
</organism>
<dbReference type="GO" id="GO:0015628">
    <property type="term" value="P:protein secretion by the type II secretion system"/>
    <property type="evidence" value="ECO:0007669"/>
    <property type="project" value="TreeGrafter"/>
</dbReference>
<dbReference type="PANTHER" id="PTHR21180">
    <property type="entry name" value="ENDONUCLEASE/EXONUCLEASE/PHOSPHATASE FAMILY DOMAIN-CONTAINING PROTEIN 1"/>
    <property type="match status" value="1"/>
</dbReference>
<dbReference type="Proteomes" id="UP000614424">
    <property type="component" value="Unassembled WGS sequence"/>
</dbReference>
<keyword evidence="1" id="KW-1133">Transmembrane helix</keyword>
<feature type="transmembrane region" description="Helical" evidence="1">
    <location>
        <begin position="21"/>
        <end position="37"/>
    </location>
</feature>
<gene>
    <name evidence="2" type="ORF">H8E41_02365</name>
</gene>
<dbReference type="Pfam" id="PF12836">
    <property type="entry name" value="HHH_3"/>
    <property type="match status" value="1"/>
</dbReference>
<dbReference type="Gene3D" id="1.10.150.320">
    <property type="entry name" value="Photosystem II 12 kDa extrinsic protein"/>
    <property type="match status" value="1"/>
</dbReference>
<evidence type="ECO:0000256" key="1">
    <source>
        <dbReference type="SAM" id="Phobius"/>
    </source>
</evidence>
<dbReference type="GO" id="GO:0015627">
    <property type="term" value="C:type II protein secretion system complex"/>
    <property type="evidence" value="ECO:0007669"/>
    <property type="project" value="TreeGrafter"/>
</dbReference>
<reference evidence="2 3" key="1">
    <citation type="submission" date="2020-08" db="EMBL/GenBank/DDBJ databases">
        <title>Bridging the membrane lipid divide: bacteria of the FCB group superphylum have the potential to synthesize archaeal ether lipids.</title>
        <authorList>
            <person name="Villanueva L."/>
            <person name="Von Meijenfeldt F.A.B."/>
            <person name="Westbye A.B."/>
            <person name="Yadav S."/>
            <person name="Hopmans E.C."/>
            <person name="Dutilh B.E."/>
            <person name="Sinninghe Damste J.S."/>
        </authorList>
    </citation>
    <scope>NUCLEOTIDE SEQUENCE [LARGE SCALE GENOMIC DNA]</scope>
    <source>
        <strain evidence="2">NIOZ-UU47</strain>
    </source>
</reference>